<feature type="compositionally biased region" description="Basic and acidic residues" evidence="1">
    <location>
        <begin position="139"/>
        <end position="158"/>
    </location>
</feature>
<reference evidence="2" key="1">
    <citation type="submission" date="2025-08" db="UniProtKB">
        <authorList>
            <consortium name="Ensembl"/>
        </authorList>
    </citation>
    <scope>IDENTIFICATION</scope>
</reference>
<proteinExistence type="predicted"/>
<dbReference type="AlphaFoldDB" id="A0A3Q3ESZ2"/>
<sequence length="354" mass="40132">MGNLISRPSCLGQKSKHVRTDEGFLKECYQRRKEWQPAEQHEATKREEDFKDKVGEDGNKKGEVEREKEEQETEHKREESVHTPISDKLLNSSPASTIRSSSTLENAWHNSPSPIKTSRNGTLTRRSVPSEFARSPLAHLDKSAADRRASFQRRDSREGSPWSWKTVASREVTEVTEVTETIVTEIVEVTEYPSGDKGGNPIVTRTVRVLNGVAEELAELQSDGRSSSDQDSSLDRRRETKSALALRDVSTDSETFLQNLEALVTWVSEIEELTANQKPPSSEVKVVKAQLQEQKLLQRLLTDRRRSMDSMMLEGPRLVEAHPGEEDEQAKVKLSTLKQKWEALQLRAEKRSDT</sequence>
<organism evidence="2 3">
    <name type="scientific">Kryptolebias marmoratus</name>
    <name type="common">Mangrove killifish</name>
    <name type="synonym">Rivulus marmoratus</name>
    <dbReference type="NCBI Taxonomy" id="37003"/>
    <lineage>
        <taxon>Eukaryota</taxon>
        <taxon>Metazoa</taxon>
        <taxon>Chordata</taxon>
        <taxon>Craniata</taxon>
        <taxon>Vertebrata</taxon>
        <taxon>Euteleostomi</taxon>
        <taxon>Actinopterygii</taxon>
        <taxon>Neopterygii</taxon>
        <taxon>Teleostei</taxon>
        <taxon>Neoteleostei</taxon>
        <taxon>Acanthomorphata</taxon>
        <taxon>Ovalentaria</taxon>
        <taxon>Atherinomorphae</taxon>
        <taxon>Cyprinodontiformes</taxon>
        <taxon>Rivulidae</taxon>
        <taxon>Kryptolebias</taxon>
    </lineage>
</organism>
<feature type="compositionally biased region" description="Low complexity" evidence="1">
    <location>
        <begin position="92"/>
        <end position="102"/>
    </location>
</feature>
<reference evidence="2" key="2">
    <citation type="submission" date="2025-09" db="UniProtKB">
        <authorList>
            <consortium name="Ensembl"/>
        </authorList>
    </citation>
    <scope>IDENTIFICATION</scope>
</reference>
<dbReference type="Ensembl" id="ENSKMAT00000004959.1">
    <property type="protein sequence ID" value="ENSKMAP00000004872.1"/>
    <property type="gene ID" value="ENSKMAG00000003702.1"/>
</dbReference>
<name>A0A3Q3ESZ2_KRYMA</name>
<dbReference type="Pfam" id="PF00435">
    <property type="entry name" value="Spectrin"/>
    <property type="match status" value="1"/>
</dbReference>
<evidence type="ECO:0000256" key="1">
    <source>
        <dbReference type="SAM" id="MobiDB-lite"/>
    </source>
</evidence>
<protein>
    <submittedName>
        <fullName evidence="2">Uncharacterized protein</fullName>
    </submittedName>
</protein>
<evidence type="ECO:0000313" key="3">
    <source>
        <dbReference type="Proteomes" id="UP000264800"/>
    </source>
</evidence>
<feature type="region of interest" description="Disordered" evidence="1">
    <location>
        <begin position="1"/>
        <end position="168"/>
    </location>
</feature>
<feature type="compositionally biased region" description="Polar residues" evidence="1">
    <location>
        <begin position="103"/>
        <end position="127"/>
    </location>
</feature>
<dbReference type="OMA" id="SPLGQCG"/>
<dbReference type="GeneTree" id="ENSGT00940000161549"/>
<evidence type="ECO:0000313" key="2">
    <source>
        <dbReference type="Ensembl" id="ENSKMAP00000004872.1"/>
    </source>
</evidence>
<dbReference type="SUPFAM" id="SSF46966">
    <property type="entry name" value="Spectrin repeat"/>
    <property type="match status" value="1"/>
</dbReference>
<feature type="compositionally biased region" description="Basic and acidic residues" evidence="1">
    <location>
        <begin position="18"/>
        <end position="81"/>
    </location>
</feature>
<dbReference type="STRING" id="37003.ENSKMAP00000004872"/>
<dbReference type="Proteomes" id="UP000264800">
    <property type="component" value="Unplaced"/>
</dbReference>
<keyword evidence="3" id="KW-1185">Reference proteome</keyword>
<dbReference type="SMART" id="SM00150">
    <property type="entry name" value="SPEC"/>
    <property type="match status" value="1"/>
</dbReference>
<dbReference type="InterPro" id="IPR002017">
    <property type="entry name" value="Spectrin_repeat"/>
</dbReference>
<accession>A0A3Q3ESZ2</accession>
<dbReference type="Gene3D" id="1.20.58.60">
    <property type="match status" value="1"/>
</dbReference>
<dbReference type="InterPro" id="IPR018159">
    <property type="entry name" value="Spectrin/alpha-actinin"/>
</dbReference>